<feature type="signal peptide" evidence="1">
    <location>
        <begin position="1"/>
        <end position="23"/>
    </location>
</feature>
<evidence type="ECO:0000313" key="2">
    <source>
        <dbReference type="EMBL" id="HGZ42437.1"/>
    </source>
</evidence>
<keyword evidence="1" id="KW-0732">Signal</keyword>
<evidence type="ECO:0000256" key="1">
    <source>
        <dbReference type="SAM" id="SignalP"/>
    </source>
</evidence>
<name>A0A832HZV4_UNCEI</name>
<evidence type="ECO:0008006" key="3">
    <source>
        <dbReference type="Google" id="ProtNLM"/>
    </source>
</evidence>
<sequence length="131" mass="13436">MFRTLARLAAAAAVAATLAFAPAAPVGAGEEAHITVAPLPRAAVVGKPVTVEFVVLDAARRPLDDLAPLVIATSDGRRVEAGAARVRAPRARGRYAADLVLPADGAWRIVVDSRYCGNTATAGTLAVRAAR</sequence>
<proteinExistence type="predicted"/>
<feature type="chain" id="PRO_5032401546" description="YtkA-like domain-containing protein" evidence="1">
    <location>
        <begin position="24"/>
        <end position="131"/>
    </location>
</feature>
<organism evidence="2">
    <name type="scientific">Eiseniibacteriota bacterium</name>
    <dbReference type="NCBI Taxonomy" id="2212470"/>
    <lineage>
        <taxon>Bacteria</taxon>
        <taxon>Candidatus Eiseniibacteriota</taxon>
    </lineage>
</organism>
<dbReference type="EMBL" id="DSQF01000004">
    <property type="protein sequence ID" value="HGZ42437.1"/>
    <property type="molecule type" value="Genomic_DNA"/>
</dbReference>
<accession>A0A832HZV4</accession>
<comment type="caution">
    <text evidence="2">The sequence shown here is derived from an EMBL/GenBank/DDBJ whole genome shotgun (WGS) entry which is preliminary data.</text>
</comment>
<protein>
    <recommendedName>
        <fullName evidence="3">YtkA-like domain-containing protein</fullName>
    </recommendedName>
</protein>
<dbReference type="AlphaFoldDB" id="A0A832HZV4"/>
<gene>
    <name evidence="2" type="ORF">ENR23_03240</name>
</gene>
<reference evidence="2" key="1">
    <citation type="journal article" date="2020" name="mSystems">
        <title>Genome- and Community-Level Interaction Insights into Carbon Utilization and Element Cycling Functions of Hydrothermarchaeota in Hydrothermal Sediment.</title>
        <authorList>
            <person name="Zhou Z."/>
            <person name="Liu Y."/>
            <person name="Xu W."/>
            <person name="Pan J."/>
            <person name="Luo Z.H."/>
            <person name="Li M."/>
        </authorList>
    </citation>
    <scope>NUCLEOTIDE SEQUENCE [LARGE SCALE GENOMIC DNA]</scope>
    <source>
        <strain evidence="2">SpSt-381</strain>
    </source>
</reference>